<evidence type="ECO:0000313" key="1">
    <source>
        <dbReference type="EMBL" id="MCW4471441.1"/>
    </source>
</evidence>
<keyword evidence="2" id="KW-1185">Reference proteome</keyword>
<dbReference type="InterPro" id="IPR008551">
    <property type="entry name" value="TANGO2"/>
</dbReference>
<dbReference type="EMBL" id="JAPCHY010000002">
    <property type="protein sequence ID" value="MCW4471441.1"/>
    <property type="molecule type" value="Genomic_DNA"/>
</dbReference>
<sequence length="251" mass="27161">MCLVALAWNNHPRWRLLMAGNRDEFHARPTAPLQRWPAPAAQAIAGRDLRSGGTWIGTGGTGRAAVVTNVRDPLASASGPSRGALVADYLAGHVDAESYARVLADRAAEYPPFNLLLADADSCQYLGNHPGHRQPLAPGIHGMSNGPLDAPWPKTRRLMDALSAWLQGGDDSLQPLWRALADETRASDEQLPDTGVGLELERRLSPAFIRGHDYGTRASTILAFGHDGRGFICERRFGPDGVFLGETRLET</sequence>
<name>A0ABT3JSI4_9XANT</name>
<dbReference type="PANTHER" id="PTHR17985:SF8">
    <property type="entry name" value="TRANSPORT AND GOLGI ORGANIZATION PROTEIN 2 HOMOLOG"/>
    <property type="match status" value="1"/>
</dbReference>
<reference evidence="1 2" key="1">
    <citation type="submission" date="2022-10" db="EMBL/GenBank/DDBJ databases">
        <title>Xanthomonas sp. H13-6.</title>
        <authorList>
            <person name="Liu X."/>
            <person name="Deng Z."/>
            <person name="Jiang Y."/>
            <person name="Yu T."/>
            <person name="Ai J."/>
        </authorList>
    </citation>
    <scope>NUCLEOTIDE SEQUENCE [LARGE SCALE GENOMIC DNA]</scope>
    <source>
        <strain evidence="1 2">H13-6</strain>
    </source>
</reference>
<proteinExistence type="predicted"/>
<comment type="caution">
    <text evidence="1">The sequence shown here is derived from an EMBL/GenBank/DDBJ whole genome shotgun (WGS) entry which is preliminary data.</text>
</comment>
<dbReference type="RefSeq" id="WP_265126394.1">
    <property type="nucleotide sequence ID" value="NZ_JAPCHY010000002.1"/>
</dbReference>
<accession>A0ABT3JSI4</accession>
<dbReference type="PANTHER" id="PTHR17985">
    <property type="entry name" value="SER/THR-RICH PROTEIN T10 IN DGCR REGION"/>
    <property type="match status" value="1"/>
</dbReference>
<protein>
    <submittedName>
        <fullName evidence="1">NRDE family protein</fullName>
    </submittedName>
</protein>
<organism evidence="1 2">
    <name type="scientific">Xanthomonas chitinilytica</name>
    <dbReference type="NCBI Taxonomy" id="2989819"/>
    <lineage>
        <taxon>Bacteria</taxon>
        <taxon>Pseudomonadati</taxon>
        <taxon>Pseudomonadota</taxon>
        <taxon>Gammaproteobacteria</taxon>
        <taxon>Lysobacterales</taxon>
        <taxon>Lysobacteraceae</taxon>
        <taxon>Xanthomonas</taxon>
    </lineage>
</organism>
<dbReference type="Proteomes" id="UP001209922">
    <property type="component" value="Unassembled WGS sequence"/>
</dbReference>
<evidence type="ECO:0000313" key="2">
    <source>
        <dbReference type="Proteomes" id="UP001209922"/>
    </source>
</evidence>
<dbReference type="Pfam" id="PF05742">
    <property type="entry name" value="TANGO2"/>
    <property type="match status" value="1"/>
</dbReference>
<gene>
    <name evidence="1" type="ORF">OK345_02835</name>
</gene>